<dbReference type="EMBL" id="QASN01000002">
    <property type="protein sequence ID" value="PTU76396.1"/>
    <property type="molecule type" value="Genomic_DNA"/>
</dbReference>
<keyword evidence="1" id="KW-1133">Transmembrane helix</keyword>
<feature type="transmembrane region" description="Helical" evidence="1">
    <location>
        <begin position="124"/>
        <end position="143"/>
    </location>
</feature>
<proteinExistence type="predicted"/>
<evidence type="ECO:0000256" key="1">
    <source>
        <dbReference type="SAM" id="Phobius"/>
    </source>
</evidence>
<sequence>MHQSSADTAFTGEPLLLEGEYWQLAFQLTWSARDLRDLLLLRDVGDLPPLRVLRARRVMAGGEPGESTLWLLAEQALTEPQRRRCRERGVVWLDARELPVELSSYCADLPMTRLIERRDQRSPMLGWVVALIVLAGVATLLVAHGHREQRIAEQNQRAAALIISLHSPPAPRAPVEQLHAALVALGVPALVGDRVLVRVPEGLSAPAEARLLDEALTPGLRAEIADLQALQAYLDQQARRAGQKRLIMGTEHCDYAGERVIPMPGHRAFVLRLQQVSAWDTRLRWAGVERVEPQQLRGCLALSAAS</sequence>
<organism evidence="2 3">
    <name type="scientific">Pseudomonas mangrovi</name>
    <dbReference type="NCBI Taxonomy" id="2161748"/>
    <lineage>
        <taxon>Bacteria</taxon>
        <taxon>Pseudomonadati</taxon>
        <taxon>Pseudomonadota</taxon>
        <taxon>Gammaproteobacteria</taxon>
        <taxon>Pseudomonadales</taxon>
        <taxon>Pseudomonadaceae</taxon>
        <taxon>Pseudomonas</taxon>
    </lineage>
</organism>
<evidence type="ECO:0000313" key="3">
    <source>
        <dbReference type="Proteomes" id="UP000244064"/>
    </source>
</evidence>
<gene>
    <name evidence="2" type="ORF">DBO85_01775</name>
</gene>
<keyword evidence="1" id="KW-0472">Membrane</keyword>
<dbReference type="Proteomes" id="UP000244064">
    <property type="component" value="Unassembled WGS sequence"/>
</dbReference>
<dbReference type="RefSeq" id="WP_108104684.1">
    <property type="nucleotide sequence ID" value="NZ_QASN01000002.1"/>
</dbReference>
<name>A0A2T5PF80_9PSED</name>
<keyword evidence="3" id="KW-1185">Reference proteome</keyword>
<keyword evidence="1" id="KW-0812">Transmembrane</keyword>
<dbReference type="AlphaFoldDB" id="A0A2T5PF80"/>
<evidence type="ECO:0000313" key="2">
    <source>
        <dbReference type="EMBL" id="PTU76396.1"/>
    </source>
</evidence>
<protein>
    <submittedName>
        <fullName evidence="2">Uncharacterized protein</fullName>
    </submittedName>
</protein>
<comment type="caution">
    <text evidence="2">The sequence shown here is derived from an EMBL/GenBank/DDBJ whole genome shotgun (WGS) entry which is preliminary data.</text>
</comment>
<accession>A0A2T5PF80</accession>
<reference evidence="2 3" key="1">
    <citation type="submission" date="2018-04" db="EMBL/GenBank/DDBJ databases">
        <title>Pseudomonas sp. nov., isolated from mangrove soil.</title>
        <authorList>
            <person name="Chen C."/>
        </authorList>
    </citation>
    <scope>NUCLEOTIDE SEQUENCE [LARGE SCALE GENOMIC DNA]</scope>
    <source>
        <strain evidence="2 3">TC-11</strain>
    </source>
</reference>